<dbReference type="PIRSF" id="PIRSF028099">
    <property type="entry name" value="DUF1111"/>
    <property type="match status" value="1"/>
</dbReference>
<keyword evidence="2 4" id="KW-0479">Metal-binding</keyword>
<dbReference type="InterPro" id="IPR009056">
    <property type="entry name" value="Cyt_c-like_dom"/>
</dbReference>
<keyword evidence="3 4" id="KW-0408">Iron</keyword>
<evidence type="ECO:0000313" key="8">
    <source>
        <dbReference type="Proteomes" id="UP000313645"/>
    </source>
</evidence>
<comment type="caution">
    <text evidence="7">The sequence shown here is derived from an EMBL/GenBank/DDBJ whole genome shotgun (WGS) entry which is preliminary data.</text>
</comment>
<evidence type="ECO:0000259" key="6">
    <source>
        <dbReference type="PROSITE" id="PS51007"/>
    </source>
</evidence>
<evidence type="ECO:0000256" key="5">
    <source>
        <dbReference type="SAM" id="SignalP"/>
    </source>
</evidence>
<feature type="signal peptide" evidence="5">
    <location>
        <begin position="1"/>
        <end position="21"/>
    </location>
</feature>
<evidence type="ECO:0000256" key="1">
    <source>
        <dbReference type="ARBA" id="ARBA00022617"/>
    </source>
</evidence>
<feature type="domain" description="Cytochrome c" evidence="6">
    <location>
        <begin position="335"/>
        <end position="467"/>
    </location>
</feature>
<proteinExistence type="predicted"/>
<dbReference type="Gene3D" id="1.10.760.10">
    <property type="entry name" value="Cytochrome c-like domain"/>
    <property type="match status" value="1"/>
</dbReference>
<dbReference type="EMBL" id="SJDL01000023">
    <property type="protein sequence ID" value="TBW54311.1"/>
    <property type="molecule type" value="Genomic_DNA"/>
</dbReference>
<organism evidence="7 8">
    <name type="scientific">Marinobacter halodurans</name>
    <dbReference type="NCBI Taxonomy" id="2528979"/>
    <lineage>
        <taxon>Bacteria</taxon>
        <taxon>Pseudomonadati</taxon>
        <taxon>Pseudomonadota</taxon>
        <taxon>Gammaproteobacteria</taxon>
        <taxon>Pseudomonadales</taxon>
        <taxon>Marinobacteraceae</taxon>
        <taxon>Marinobacter</taxon>
    </lineage>
</organism>
<dbReference type="SUPFAM" id="SSF46626">
    <property type="entry name" value="Cytochrome c"/>
    <property type="match status" value="1"/>
</dbReference>
<dbReference type="InterPro" id="IPR036909">
    <property type="entry name" value="Cyt_c-like_dom_sf"/>
</dbReference>
<dbReference type="PANTHER" id="PTHR30600">
    <property type="entry name" value="CYTOCHROME C PEROXIDASE-RELATED"/>
    <property type="match status" value="1"/>
</dbReference>
<gene>
    <name evidence="7" type="ORF">EZI54_14455</name>
</gene>
<dbReference type="PROSITE" id="PS51007">
    <property type="entry name" value="CYTC"/>
    <property type="match status" value="2"/>
</dbReference>
<feature type="domain" description="Cytochrome c" evidence="6">
    <location>
        <begin position="60"/>
        <end position="174"/>
    </location>
</feature>
<feature type="chain" id="PRO_5045974413" evidence="5">
    <location>
        <begin position="22"/>
        <end position="467"/>
    </location>
</feature>
<dbReference type="InterPro" id="IPR051395">
    <property type="entry name" value="Cytochrome_c_Peroxidase/MauG"/>
</dbReference>
<sequence>MNIPRHIAFISTLLLSGTGFAADVPPIQDTPLSGGEGSVRQFDHNAYSMPQGNLSMTRRLDFSVGNSFFRNPWIEAPSSTAARDGLGPMFNTNSCQGCHLKDGRGNPPAEGETPVSLFLRLSVPTDPVRDAELIRKVGLKPAPVYGGQLQTAAISGQKPEADLEITWEPITQTLADGSTVTLQRPVYHITNPNYGPLPDDLLTSPRVAPPMIGLGLLAAVPEARLMAYADPEDADGDGISGRPNRVWDVEKEDTVMGRFGWKAGQPTLVQQAMGAFAGDMGLTSTLMPATDCSAEQQCDRFANGGEPEVSDKIARFIGFYSASLAVPERRDMDRPAVQQGARIFNDIGCAACHTPKHTTGTVADRPDLSQQTIWPYTDLLLHDMGPALADHRGEFLASGTEWRTQPLWGIGLAQTVNPLAGFLHDGRARTLQEAVLWHGGEARAATDHFRSLDADRRDALLQFLHSL</sequence>
<dbReference type="Proteomes" id="UP000313645">
    <property type="component" value="Unassembled WGS sequence"/>
</dbReference>
<dbReference type="RefSeq" id="WP_131482594.1">
    <property type="nucleotide sequence ID" value="NZ_SJDL01000023.1"/>
</dbReference>
<accession>A0ABY1ZIP3</accession>
<evidence type="ECO:0000256" key="4">
    <source>
        <dbReference type="PROSITE-ProRule" id="PRU00433"/>
    </source>
</evidence>
<reference evidence="7 8" key="1">
    <citation type="submission" date="2019-02" db="EMBL/GenBank/DDBJ databases">
        <title>Marinobacter halodurans sp. nov., a marine bacterium isolated from sea tidal flat.</title>
        <authorList>
            <person name="Yoo Y."/>
            <person name="Lee D.W."/>
            <person name="Kim B.S."/>
            <person name="Kim J.-J."/>
        </authorList>
    </citation>
    <scope>NUCLEOTIDE SEQUENCE [LARGE SCALE GENOMIC DNA]</scope>
    <source>
        <strain evidence="7 8">YJ-S3-2</strain>
    </source>
</reference>
<evidence type="ECO:0000313" key="7">
    <source>
        <dbReference type="EMBL" id="TBW54311.1"/>
    </source>
</evidence>
<dbReference type="Pfam" id="PF06537">
    <property type="entry name" value="DHOR"/>
    <property type="match status" value="1"/>
</dbReference>
<keyword evidence="5" id="KW-0732">Signal</keyword>
<keyword evidence="1 4" id="KW-0349">Heme</keyword>
<protein>
    <submittedName>
        <fullName evidence="7">Thiol oxidoreductase</fullName>
    </submittedName>
</protein>
<dbReference type="PANTHER" id="PTHR30600:SF4">
    <property type="entry name" value="CYTOCHROME C DOMAIN-CONTAINING PROTEIN"/>
    <property type="match status" value="1"/>
</dbReference>
<evidence type="ECO:0000256" key="3">
    <source>
        <dbReference type="ARBA" id="ARBA00023004"/>
    </source>
</evidence>
<name>A0ABY1ZIP3_9GAMM</name>
<evidence type="ECO:0000256" key="2">
    <source>
        <dbReference type="ARBA" id="ARBA00022723"/>
    </source>
</evidence>
<dbReference type="InterPro" id="IPR010538">
    <property type="entry name" value="DHOR"/>
</dbReference>
<keyword evidence="8" id="KW-1185">Reference proteome</keyword>